<feature type="signal peptide" evidence="1">
    <location>
        <begin position="1"/>
        <end position="30"/>
    </location>
</feature>
<dbReference type="AlphaFoldDB" id="A0A7W7MKB6"/>
<evidence type="ECO:0000313" key="2">
    <source>
        <dbReference type="EMBL" id="GIE39503.1"/>
    </source>
</evidence>
<name>A0A7W7MKB6_9ACTN</name>
<evidence type="ECO:0000313" key="4">
    <source>
        <dbReference type="Proteomes" id="UP000590511"/>
    </source>
</evidence>
<keyword evidence="1" id="KW-0732">Signal</keyword>
<protein>
    <submittedName>
        <fullName evidence="3">Uncharacterized protein</fullName>
    </submittedName>
</protein>
<sequence>MKVRRFLATAAVTATLAIALPILIATPAQAAGTASFKRSELALVV</sequence>
<reference evidence="3 4" key="1">
    <citation type="submission" date="2020-08" db="EMBL/GenBank/DDBJ databases">
        <title>Sequencing the genomes of 1000 actinobacteria strains.</title>
        <authorList>
            <person name="Klenk H.-P."/>
        </authorList>
    </citation>
    <scope>NUCLEOTIDE SEQUENCE [LARGE SCALE GENOMIC DNA]</scope>
    <source>
        <strain evidence="3 4">DSM 43150</strain>
    </source>
</reference>
<gene>
    <name evidence="2" type="ORF">Alo02nite_24010</name>
    <name evidence="3" type="ORF">BJ964_007056</name>
</gene>
<evidence type="ECO:0000256" key="1">
    <source>
        <dbReference type="SAM" id="SignalP"/>
    </source>
</evidence>
<proteinExistence type="predicted"/>
<reference evidence="2 5" key="2">
    <citation type="submission" date="2021-01" db="EMBL/GenBank/DDBJ databases">
        <title>Whole genome shotgun sequence of Actinoplanes lobatus NBRC 12513.</title>
        <authorList>
            <person name="Komaki H."/>
            <person name="Tamura T."/>
        </authorList>
    </citation>
    <scope>NUCLEOTIDE SEQUENCE [LARGE SCALE GENOMIC DNA]</scope>
    <source>
        <strain evidence="2 5">NBRC 12513</strain>
    </source>
</reference>
<evidence type="ECO:0000313" key="3">
    <source>
        <dbReference type="EMBL" id="MBB4752895.1"/>
    </source>
</evidence>
<dbReference type="EMBL" id="BOMP01000034">
    <property type="protein sequence ID" value="GIE39503.1"/>
    <property type="molecule type" value="Genomic_DNA"/>
</dbReference>
<organism evidence="3 4">
    <name type="scientific">Actinoplanes lobatus</name>
    <dbReference type="NCBI Taxonomy" id="113568"/>
    <lineage>
        <taxon>Bacteria</taxon>
        <taxon>Bacillati</taxon>
        <taxon>Actinomycetota</taxon>
        <taxon>Actinomycetes</taxon>
        <taxon>Micromonosporales</taxon>
        <taxon>Micromonosporaceae</taxon>
        <taxon>Actinoplanes</taxon>
    </lineage>
</organism>
<evidence type="ECO:0000313" key="5">
    <source>
        <dbReference type="Proteomes" id="UP000631312"/>
    </source>
</evidence>
<dbReference type="Proteomes" id="UP000631312">
    <property type="component" value="Unassembled WGS sequence"/>
</dbReference>
<accession>A0A7W7MKB6</accession>
<dbReference type="Proteomes" id="UP000590511">
    <property type="component" value="Unassembled WGS sequence"/>
</dbReference>
<comment type="caution">
    <text evidence="3">The sequence shown here is derived from an EMBL/GenBank/DDBJ whole genome shotgun (WGS) entry which is preliminary data.</text>
</comment>
<dbReference type="EMBL" id="JACHNC010000001">
    <property type="protein sequence ID" value="MBB4752895.1"/>
    <property type="molecule type" value="Genomic_DNA"/>
</dbReference>
<feature type="chain" id="PRO_5030748005" evidence="1">
    <location>
        <begin position="31"/>
        <end position="45"/>
    </location>
</feature>
<keyword evidence="5" id="KW-1185">Reference proteome</keyword>